<evidence type="ECO:0000313" key="4">
    <source>
        <dbReference type="EMBL" id="CAG2133706.1"/>
    </source>
</evidence>
<sequence length="236" mass="25862">MSDADLFAQEHGILAGARAVFDNPAAGDNAYRHSLGNLIGAYERLIRDTRQLIRRSDREELEMNRLNYRLQELASELKFRVSHDALTGAISRGALVERAGAMLDDGCVALIMVDIDHFKRVNDIHGHPAGDAILQGVAACLIHLVDGEGPVGRVGGEEFAVLLPGQSLEAAGELAERMRAHLASTRFTETPDVEVTASFGVSWNERHASFERAYARTDEALYEAKRLGRNRVVCLA</sequence>
<dbReference type="Pfam" id="PF00990">
    <property type="entry name" value="GGDEF"/>
    <property type="match status" value="1"/>
</dbReference>
<evidence type="ECO:0000259" key="3">
    <source>
        <dbReference type="PROSITE" id="PS50887"/>
    </source>
</evidence>
<comment type="catalytic activity">
    <reaction evidence="2">
        <text>2 GTP = 3',3'-c-di-GMP + 2 diphosphate</text>
        <dbReference type="Rhea" id="RHEA:24898"/>
        <dbReference type="ChEBI" id="CHEBI:33019"/>
        <dbReference type="ChEBI" id="CHEBI:37565"/>
        <dbReference type="ChEBI" id="CHEBI:58805"/>
        <dbReference type="EC" id="2.7.7.65"/>
    </reaction>
</comment>
<organism evidence="4 5">
    <name type="scientific">Cupriavidus numazuensis</name>
    <dbReference type="NCBI Taxonomy" id="221992"/>
    <lineage>
        <taxon>Bacteria</taxon>
        <taxon>Pseudomonadati</taxon>
        <taxon>Pseudomonadota</taxon>
        <taxon>Betaproteobacteria</taxon>
        <taxon>Burkholderiales</taxon>
        <taxon>Burkholderiaceae</taxon>
        <taxon>Cupriavidus</taxon>
    </lineage>
</organism>
<comment type="caution">
    <text evidence="4">The sequence shown here is derived from an EMBL/GenBank/DDBJ whole genome shotgun (WGS) entry which is preliminary data.</text>
</comment>
<gene>
    <name evidence="4" type="ORF">LMG26411_00850</name>
</gene>
<dbReference type="NCBIfam" id="TIGR00254">
    <property type="entry name" value="GGDEF"/>
    <property type="match status" value="1"/>
</dbReference>
<dbReference type="InterPro" id="IPR000160">
    <property type="entry name" value="GGDEF_dom"/>
</dbReference>
<dbReference type="Proteomes" id="UP000672657">
    <property type="component" value="Unassembled WGS sequence"/>
</dbReference>
<proteinExistence type="predicted"/>
<dbReference type="Gene3D" id="3.30.70.270">
    <property type="match status" value="1"/>
</dbReference>
<dbReference type="RefSeq" id="WP_211952057.1">
    <property type="nucleotide sequence ID" value="NZ_CAJPVI010000003.1"/>
</dbReference>
<evidence type="ECO:0000313" key="5">
    <source>
        <dbReference type="Proteomes" id="UP000672657"/>
    </source>
</evidence>
<protein>
    <recommendedName>
        <fullName evidence="1">diguanylate cyclase</fullName>
        <ecNumber evidence="1">2.7.7.65</ecNumber>
    </recommendedName>
</protein>
<dbReference type="InterPro" id="IPR043128">
    <property type="entry name" value="Rev_trsase/Diguanyl_cyclase"/>
</dbReference>
<evidence type="ECO:0000256" key="2">
    <source>
        <dbReference type="ARBA" id="ARBA00034247"/>
    </source>
</evidence>
<dbReference type="InterPro" id="IPR050469">
    <property type="entry name" value="Diguanylate_Cyclase"/>
</dbReference>
<dbReference type="PROSITE" id="PS50887">
    <property type="entry name" value="GGDEF"/>
    <property type="match status" value="1"/>
</dbReference>
<dbReference type="EMBL" id="CAJPVI010000003">
    <property type="protein sequence ID" value="CAG2133706.1"/>
    <property type="molecule type" value="Genomic_DNA"/>
</dbReference>
<keyword evidence="5" id="KW-1185">Reference proteome</keyword>
<reference evidence="4 5" key="1">
    <citation type="submission" date="2021-03" db="EMBL/GenBank/DDBJ databases">
        <authorList>
            <person name="Peeters C."/>
        </authorList>
    </citation>
    <scope>NUCLEOTIDE SEQUENCE [LARGE SCALE GENOMIC DNA]</scope>
    <source>
        <strain evidence="4 5">LMG 26411</strain>
    </source>
</reference>
<dbReference type="InterPro" id="IPR029787">
    <property type="entry name" value="Nucleotide_cyclase"/>
</dbReference>
<name>A0ABM8TBJ0_9BURK</name>
<accession>A0ABM8TBJ0</accession>
<dbReference type="SMART" id="SM00267">
    <property type="entry name" value="GGDEF"/>
    <property type="match status" value="1"/>
</dbReference>
<dbReference type="SUPFAM" id="SSF55073">
    <property type="entry name" value="Nucleotide cyclase"/>
    <property type="match status" value="1"/>
</dbReference>
<dbReference type="EC" id="2.7.7.65" evidence="1"/>
<dbReference type="PANTHER" id="PTHR45138:SF9">
    <property type="entry name" value="DIGUANYLATE CYCLASE DGCM-RELATED"/>
    <property type="match status" value="1"/>
</dbReference>
<dbReference type="CDD" id="cd01949">
    <property type="entry name" value="GGDEF"/>
    <property type="match status" value="1"/>
</dbReference>
<evidence type="ECO:0000256" key="1">
    <source>
        <dbReference type="ARBA" id="ARBA00012528"/>
    </source>
</evidence>
<feature type="domain" description="GGDEF" evidence="3">
    <location>
        <begin position="106"/>
        <end position="236"/>
    </location>
</feature>
<dbReference type="PANTHER" id="PTHR45138">
    <property type="entry name" value="REGULATORY COMPONENTS OF SENSORY TRANSDUCTION SYSTEM"/>
    <property type="match status" value="1"/>
</dbReference>